<evidence type="ECO:0000313" key="1">
    <source>
        <dbReference type="EMBL" id="CDB46088.1"/>
    </source>
</evidence>
<evidence type="ECO:0000313" key="4">
    <source>
        <dbReference type="Proteomes" id="UP000443070"/>
    </source>
</evidence>
<sequence length="131" mass="15838">MKEWEDFLKGYGFVPWSAGGMQGWYRQTAFVKDCLAGEIARYYADDYIVIRHEGDRSVNWLREHWQSREDVMTHRFLLLDCHETRLTKKVFWLGIRGWLEILQYKEGDAEKRFDDLIYLAQQRRCGRIILQ</sequence>
<dbReference type="Proteomes" id="UP000443070">
    <property type="component" value="Unassembled WGS sequence"/>
</dbReference>
<dbReference type="EMBL" id="WNBW01000002">
    <property type="protein sequence ID" value="MTU03567.1"/>
    <property type="molecule type" value="Genomic_DNA"/>
</dbReference>
<proteinExistence type="predicted"/>
<evidence type="ECO:0000313" key="3">
    <source>
        <dbReference type="EMBL" id="MTU03567.1"/>
    </source>
</evidence>
<dbReference type="EMBL" id="WNBM01000002">
    <property type="protein sequence ID" value="MTT75505.1"/>
    <property type="molecule type" value="Genomic_DNA"/>
</dbReference>
<reference evidence="4 5" key="2">
    <citation type="journal article" date="2019" name="Nat. Med.">
        <title>A library of human gut bacterial isolates paired with longitudinal multiomics data enables mechanistic microbiome research.</title>
        <authorList>
            <person name="Poyet M."/>
            <person name="Groussin M."/>
            <person name="Gibbons S.M."/>
            <person name="Avila-Pacheco J."/>
            <person name="Jiang X."/>
            <person name="Kearney S.M."/>
            <person name="Perrotta A.R."/>
            <person name="Berdy B."/>
            <person name="Zhao S."/>
            <person name="Lieberman T.D."/>
            <person name="Swanson P.K."/>
            <person name="Smith M."/>
            <person name="Roesemann S."/>
            <person name="Alexander J.E."/>
            <person name="Rich S.A."/>
            <person name="Livny J."/>
            <person name="Vlamakis H."/>
            <person name="Clish C."/>
            <person name="Bullock K."/>
            <person name="Deik A."/>
            <person name="Scott J."/>
            <person name="Pierce K.A."/>
            <person name="Xavier R.J."/>
            <person name="Alm E.J."/>
        </authorList>
    </citation>
    <scope>NUCLEOTIDE SEQUENCE [LARGE SCALE GENOMIC DNA]</scope>
    <source>
        <strain evidence="2 5">BIOML-A13</strain>
        <strain evidence="3 4">BIOML-A3</strain>
    </source>
</reference>
<evidence type="ECO:0000313" key="2">
    <source>
        <dbReference type="EMBL" id="MTT75505.1"/>
    </source>
</evidence>
<dbReference type="OrthoDB" id="5658at2"/>
<dbReference type="AlphaFoldDB" id="A0A3G9H3V9"/>
<dbReference type="GeneID" id="49405710"/>
<dbReference type="Proteomes" id="UP000484547">
    <property type="component" value="Unassembled WGS sequence"/>
</dbReference>
<reference evidence="1" key="1">
    <citation type="submission" date="2012-11" db="EMBL/GenBank/DDBJ databases">
        <title>Dependencies among metagenomic species, viruses, plasmids and units of genetic variation.</title>
        <authorList>
            <person name="Nielsen H.B."/>
            <person name="Almeida M."/>
            <person name="Juncker A.S."/>
            <person name="Rasmussen S."/>
            <person name="Li J."/>
            <person name="Sunagawa S."/>
            <person name="Plichta D."/>
            <person name="Gautier L."/>
            <person name="Le Chatelier E."/>
            <person name="Peletier E."/>
            <person name="Bonde I."/>
            <person name="Nielsen T."/>
            <person name="Manichanh C."/>
            <person name="Arumugam M."/>
            <person name="Batto J."/>
            <person name="Santos M.B.Q.D."/>
            <person name="Blom N."/>
            <person name="Borruel N."/>
            <person name="Burgdorf K.S."/>
            <person name="Boumezbeur F."/>
            <person name="Casellas F."/>
            <person name="Dore J."/>
            <person name="Guarner F."/>
            <person name="Hansen T."/>
            <person name="Hildebrand F."/>
            <person name="Kaas R.S."/>
            <person name="Kennedy S."/>
            <person name="Kristiansen K."/>
            <person name="Kultima J.R."/>
            <person name="Leonard P."/>
            <person name="Levenez F."/>
            <person name="Lund O."/>
            <person name="Moumen B."/>
            <person name="Le Paslier D."/>
            <person name="Pons N."/>
            <person name="Pedersen O."/>
            <person name="Prifti E."/>
            <person name="Qin J."/>
            <person name="Raes J."/>
            <person name="Tap J."/>
            <person name="Tims S."/>
            <person name="Ussery D.W."/>
            <person name="Yamada T."/>
            <person name="MetaHit consortium"/>
            <person name="Renault P."/>
            <person name="Sicheritz-Ponten T."/>
            <person name="Bork P."/>
            <person name="Wang J."/>
            <person name="Brunak S."/>
            <person name="Ehrlich S.D."/>
        </authorList>
    </citation>
    <scope>NUCLEOTIDE SEQUENCE [LARGE SCALE GENOMIC DNA]</scope>
</reference>
<accession>R6I7G1</accession>
<dbReference type="RefSeq" id="WP_021718045.1">
    <property type="nucleotide sequence ID" value="NZ_AP019004.1"/>
</dbReference>
<gene>
    <name evidence="1" type="ORF">BN533_01145</name>
    <name evidence="2" type="ORF">GMD11_04350</name>
    <name evidence="3" type="ORF">GMD18_03995</name>
</gene>
<comment type="caution">
    <text evidence="1">The sequence shown here is derived from an EMBL/GenBank/DDBJ whole genome shotgun (WGS) entry which is preliminary data.</text>
</comment>
<name>A0A3G9H3V9_9FIRM</name>
<organism evidence="1">
    <name type="scientific">Phascolarctobacterium faecium</name>
    <dbReference type="NCBI Taxonomy" id="33025"/>
    <lineage>
        <taxon>Bacteria</taxon>
        <taxon>Bacillati</taxon>
        <taxon>Bacillota</taxon>
        <taxon>Negativicutes</taxon>
        <taxon>Acidaminococcales</taxon>
        <taxon>Acidaminococcaceae</taxon>
        <taxon>Phascolarctobacterium</taxon>
    </lineage>
</organism>
<dbReference type="EMBL" id="CBDS010000073">
    <property type="protein sequence ID" value="CDB46088.1"/>
    <property type="molecule type" value="Genomic_DNA"/>
</dbReference>
<protein>
    <submittedName>
        <fullName evidence="1">Uncharacterized protein</fullName>
    </submittedName>
</protein>
<evidence type="ECO:0000313" key="5">
    <source>
        <dbReference type="Proteomes" id="UP000484547"/>
    </source>
</evidence>
<keyword evidence="4" id="KW-1185">Reference proteome</keyword>
<accession>A0A3G9H3V9</accession>